<evidence type="ECO:0000256" key="2">
    <source>
        <dbReference type="ARBA" id="ARBA00022475"/>
    </source>
</evidence>
<comment type="similarity">
    <text evidence="6">Belongs to the exbB/tolQ family.</text>
</comment>
<feature type="transmembrane region" description="Helical" evidence="7">
    <location>
        <begin position="120"/>
        <end position="143"/>
    </location>
</feature>
<evidence type="ECO:0000256" key="7">
    <source>
        <dbReference type="SAM" id="Phobius"/>
    </source>
</evidence>
<feature type="domain" description="MotA/TolQ/ExbB proton channel" evidence="8">
    <location>
        <begin position="73"/>
        <end position="196"/>
    </location>
</feature>
<dbReference type="PANTHER" id="PTHR30625:SF11">
    <property type="entry name" value="MOTA_TOLQ_EXBB PROTON CHANNEL DOMAIN-CONTAINING PROTEIN"/>
    <property type="match status" value="1"/>
</dbReference>
<evidence type="ECO:0000256" key="3">
    <source>
        <dbReference type="ARBA" id="ARBA00022692"/>
    </source>
</evidence>
<dbReference type="Proteomes" id="UP000182284">
    <property type="component" value="Unassembled WGS sequence"/>
</dbReference>
<evidence type="ECO:0000256" key="1">
    <source>
        <dbReference type="ARBA" id="ARBA00004651"/>
    </source>
</evidence>
<evidence type="ECO:0000256" key="6">
    <source>
        <dbReference type="RuleBase" id="RU004057"/>
    </source>
</evidence>
<dbReference type="RefSeq" id="WP_074641677.1">
    <property type="nucleotide sequence ID" value="NZ_FNBL01000002.1"/>
</dbReference>
<evidence type="ECO:0000313" key="10">
    <source>
        <dbReference type="Proteomes" id="UP000182284"/>
    </source>
</evidence>
<gene>
    <name evidence="9" type="ORF">SAMN04488117_10273</name>
</gene>
<sequence>MDAEKLGFLIAGGPAIWAISALSVLTVALILWKCWDFVRSGLWAGGQVTEQAVQLWQAGETDQARAVLAHRHSVRARLAYRAMQVQAAEHLPDALAREEVERTARGLLKRAATGLRGLELAATIGPLLGLLGTVMGMIAAFQALQTAGTRADPAQLAGGIWEALLTTAAGMAVAIPAQIALTWFDTAIDGVRHDLEDIATRIFVPLCGEATAPNETAPNEPAS</sequence>
<organism evidence="9 10">
    <name type="scientific">Celeribacter baekdonensis</name>
    <dbReference type="NCBI Taxonomy" id="875171"/>
    <lineage>
        <taxon>Bacteria</taxon>
        <taxon>Pseudomonadati</taxon>
        <taxon>Pseudomonadota</taxon>
        <taxon>Alphaproteobacteria</taxon>
        <taxon>Rhodobacterales</taxon>
        <taxon>Roseobacteraceae</taxon>
        <taxon>Celeribacter</taxon>
    </lineage>
</organism>
<dbReference type="OrthoDB" id="4045at2"/>
<keyword evidence="3 7" id="KW-0812">Transmembrane</keyword>
<dbReference type="PANTHER" id="PTHR30625">
    <property type="entry name" value="PROTEIN TOLQ"/>
    <property type="match status" value="1"/>
</dbReference>
<dbReference type="GO" id="GO:0017038">
    <property type="term" value="P:protein import"/>
    <property type="evidence" value="ECO:0007669"/>
    <property type="project" value="TreeGrafter"/>
</dbReference>
<keyword evidence="2" id="KW-1003">Cell membrane</keyword>
<reference evidence="9 10" key="1">
    <citation type="submission" date="2016-10" db="EMBL/GenBank/DDBJ databases">
        <authorList>
            <person name="de Groot N.N."/>
        </authorList>
    </citation>
    <scope>NUCLEOTIDE SEQUENCE [LARGE SCALE GENOMIC DNA]</scope>
    <source>
        <strain evidence="9 10">DSM 27375</strain>
    </source>
</reference>
<dbReference type="EMBL" id="FNBL01000002">
    <property type="protein sequence ID" value="SDF03843.1"/>
    <property type="molecule type" value="Genomic_DNA"/>
</dbReference>
<evidence type="ECO:0000256" key="5">
    <source>
        <dbReference type="ARBA" id="ARBA00023136"/>
    </source>
</evidence>
<protein>
    <submittedName>
        <fullName evidence="9">Biopolymer transport protein ExbB</fullName>
    </submittedName>
</protein>
<feature type="transmembrane region" description="Helical" evidence="7">
    <location>
        <begin position="163"/>
        <end position="184"/>
    </location>
</feature>
<proteinExistence type="inferred from homology"/>
<comment type="subcellular location">
    <subcellularLocation>
        <location evidence="1">Cell membrane</location>
        <topology evidence="1">Multi-pass membrane protein</topology>
    </subcellularLocation>
    <subcellularLocation>
        <location evidence="6">Membrane</location>
        <topology evidence="6">Multi-pass membrane protein</topology>
    </subcellularLocation>
</comment>
<evidence type="ECO:0000313" key="9">
    <source>
        <dbReference type="EMBL" id="SDF03843.1"/>
    </source>
</evidence>
<name>A0A1G7HU65_9RHOB</name>
<dbReference type="InterPro" id="IPR050790">
    <property type="entry name" value="ExbB/TolQ_transport"/>
</dbReference>
<evidence type="ECO:0000256" key="4">
    <source>
        <dbReference type="ARBA" id="ARBA00022989"/>
    </source>
</evidence>
<dbReference type="GO" id="GO:0005886">
    <property type="term" value="C:plasma membrane"/>
    <property type="evidence" value="ECO:0007669"/>
    <property type="project" value="UniProtKB-SubCell"/>
</dbReference>
<keyword evidence="6" id="KW-0653">Protein transport</keyword>
<dbReference type="Pfam" id="PF01618">
    <property type="entry name" value="MotA_ExbB"/>
    <property type="match status" value="1"/>
</dbReference>
<keyword evidence="4 7" id="KW-1133">Transmembrane helix</keyword>
<evidence type="ECO:0000259" key="8">
    <source>
        <dbReference type="Pfam" id="PF01618"/>
    </source>
</evidence>
<accession>A0A1G7HU65</accession>
<dbReference type="InterPro" id="IPR002898">
    <property type="entry name" value="MotA_ExbB_proton_chnl"/>
</dbReference>
<keyword evidence="6" id="KW-0813">Transport</keyword>
<keyword evidence="5 7" id="KW-0472">Membrane</keyword>
<feature type="transmembrane region" description="Helical" evidence="7">
    <location>
        <begin position="6"/>
        <end position="32"/>
    </location>
</feature>
<dbReference type="AlphaFoldDB" id="A0A1G7HU65"/>